<evidence type="ECO:0000313" key="2">
    <source>
        <dbReference type="EMBL" id="SFK29652.1"/>
    </source>
</evidence>
<organism evidence="2 3">
    <name type="scientific">Neomesorhizobium albiziae</name>
    <dbReference type="NCBI Taxonomy" id="335020"/>
    <lineage>
        <taxon>Bacteria</taxon>
        <taxon>Pseudomonadati</taxon>
        <taxon>Pseudomonadota</taxon>
        <taxon>Alphaproteobacteria</taxon>
        <taxon>Hyphomicrobiales</taxon>
        <taxon>Phyllobacteriaceae</taxon>
        <taxon>Neomesorhizobium</taxon>
    </lineage>
</organism>
<proteinExistence type="predicted"/>
<evidence type="ECO:0000256" key="1">
    <source>
        <dbReference type="SAM" id="MobiDB-lite"/>
    </source>
</evidence>
<keyword evidence="3" id="KW-1185">Reference proteome</keyword>
<dbReference type="AlphaFoldDB" id="A0A1I3YCW5"/>
<feature type="compositionally biased region" description="Basic and acidic residues" evidence="1">
    <location>
        <begin position="286"/>
        <end position="295"/>
    </location>
</feature>
<sequence length="331" mass="36384">MIFGDASPKVGDAREGSAPRKRKMTMSDALRWAWGDELPKLHEAGASGAPSGYSSGWGSMIAYGELNSIVDRQPNRFGCIPFDQVGWPHADALLIADAVSSLAQCTVDVPEGWHPMPELVEIDEALASRAVGDALIKATVSDNEGAMHFRARPDVLVVRHAILGLVPDWRLSHRPVKEFEVWPNGRHRWFVRRDVRTVVGEDADGSDRIAVQTTEVDGWSTRLQRPAAGAYRKARFAPDPVPVMVARAEYEIFCAAMCMLYDQLDGTLETVELQAVDWPVQPWGDSPERSTDSRRGRILPDLSAVSPSNGLPESVAKSKARRRRKPAAKAA</sequence>
<feature type="region of interest" description="Disordered" evidence="1">
    <location>
        <begin position="1"/>
        <end position="24"/>
    </location>
</feature>
<gene>
    <name evidence="2" type="ORF">SAMN04488498_104351</name>
</gene>
<evidence type="ECO:0000313" key="3">
    <source>
        <dbReference type="Proteomes" id="UP000323300"/>
    </source>
</evidence>
<protein>
    <submittedName>
        <fullName evidence="2">Uncharacterized protein</fullName>
    </submittedName>
</protein>
<dbReference type="EMBL" id="FOSL01000004">
    <property type="protein sequence ID" value="SFK29652.1"/>
    <property type="molecule type" value="Genomic_DNA"/>
</dbReference>
<feature type="compositionally biased region" description="Basic residues" evidence="1">
    <location>
        <begin position="318"/>
        <end position="331"/>
    </location>
</feature>
<reference evidence="2 3" key="1">
    <citation type="submission" date="2016-10" db="EMBL/GenBank/DDBJ databases">
        <authorList>
            <person name="Varghese N."/>
            <person name="Submissions S."/>
        </authorList>
    </citation>
    <scope>NUCLEOTIDE SEQUENCE [LARGE SCALE GENOMIC DNA]</scope>
    <source>
        <strain evidence="2 3">DSM 21822</strain>
    </source>
</reference>
<accession>A0A1I3YCW5</accession>
<name>A0A1I3YCW5_9HYPH</name>
<feature type="region of interest" description="Disordered" evidence="1">
    <location>
        <begin position="280"/>
        <end position="331"/>
    </location>
</feature>
<dbReference type="Proteomes" id="UP000323300">
    <property type="component" value="Unassembled WGS sequence"/>
</dbReference>